<sequence>MVTKKRGRKRQKCSCVFVKKNIVVDGIQRNFSLPKGVVGKVGLVIKEPKARIFLYNGNFDLVFQRRTEYQLVSTTQMIRIQNLINVYSEYAKPVYDELIYEIESRPDFLQAREIVAKILDDME</sequence>
<protein>
    <submittedName>
        <fullName evidence="1">Uncharacterized protein</fullName>
    </submittedName>
</protein>
<evidence type="ECO:0000313" key="1">
    <source>
        <dbReference type="EMBL" id="GJT81242.1"/>
    </source>
</evidence>
<gene>
    <name evidence="1" type="ORF">Tco_1055584</name>
</gene>
<reference evidence="1" key="2">
    <citation type="submission" date="2022-01" db="EMBL/GenBank/DDBJ databases">
        <authorList>
            <person name="Yamashiro T."/>
            <person name="Shiraishi A."/>
            <person name="Satake H."/>
            <person name="Nakayama K."/>
        </authorList>
    </citation>
    <scope>NUCLEOTIDE SEQUENCE</scope>
</reference>
<name>A0ABQ5H032_9ASTR</name>
<comment type="caution">
    <text evidence="1">The sequence shown here is derived from an EMBL/GenBank/DDBJ whole genome shotgun (WGS) entry which is preliminary data.</text>
</comment>
<reference evidence="1" key="1">
    <citation type="journal article" date="2022" name="Int. J. Mol. Sci.">
        <title>Draft Genome of Tanacetum Coccineum: Genomic Comparison of Closely Related Tanacetum-Family Plants.</title>
        <authorList>
            <person name="Yamashiro T."/>
            <person name="Shiraishi A."/>
            <person name="Nakayama K."/>
            <person name="Satake H."/>
        </authorList>
    </citation>
    <scope>NUCLEOTIDE SEQUENCE</scope>
</reference>
<dbReference type="Proteomes" id="UP001151760">
    <property type="component" value="Unassembled WGS sequence"/>
</dbReference>
<proteinExistence type="predicted"/>
<organism evidence="1 2">
    <name type="scientific">Tanacetum coccineum</name>
    <dbReference type="NCBI Taxonomy" id="301880"/>
    <lineage>
        <taxon>Eukaryota</taxon>
        <taxon>Viridiplantae</taxon>
        <taxon>Streptophyta</taxon>
        <taxon>Embryophyta</taxon>
        <taxon>Tracheophyta</taxon>
        <taxon>Spermatophyta</taxon>
        <taxon>Magnoliopsida</taxon>
        <taxon>eudicotyledons</taxon>
        <taxon>Gunneridae</taxon>
        <taxon>Pentapetalae</taxon>
        <taxon>asterids</taxon>
        <taxon>campanulids</taxon>
        <taxon>Asterales</taxon>
        <taxon>Asteraceae</taxon>
        <taxon>Asteroideae</taxon>
        <taxon>Anthemideae</taxon>
        <taxon>Anthemidinae</taxon>
        <taxon>Tanacetum</taxon>
    </lineage>
</organism>
<dbReference type="EMBL" id="BQNB010019065">
    <property type="protein sequence ID" value="GJT81242.1"/>
    <property type="molecule type" value="Genomic_DNA"/>
</dbReference>
<accession>A0ABQ5H032</accession>
<keyword evidence="2" id="KW-1185">Reference proteome</keyword>
<evidence type="ECO:0000313" key="2">
    <source>
        <dbReference type="Proteomes" id="UP001151760"/>
    </source>
</evidence>